<comment type="caution">
    <text evidence="2">The sequence shown here is derived from an EMBL/GenBank/DDBJ whole genome shotgun (WGS) entry which is preliminary data.</text>
</comment>
<accession>A0ABV6HPK9</accession>
<dbReference type="Pfam" id="PF13372">
    <property type="entry name" value="Alginate_exp"/>
    <property type="match status" value="1"/>
</dbReference>
<keyword evidence="3" id="KW-1185">Reference proteome</keyword>
<gene>
    <name evidence="2" type="ORF">ACFFI0_20940</name>
</gene>
<sequence length="456" mass="51513">MKLKTVLLMGFFILVKFSYAQNFKLLRFNEDYSALKDSTRTFYNSLKYLPLSESGKTYVSFGGELRAELDRAQHEDWGTSNIGRNIFLLQRYQLHADLHLNDRIRIFGQLRSGLENGRKNGPRPIDEDQLNVQNLFIDLIPYKGMDGKMTIRLGRQELQYGSGRLLDVREGPNLRLYFDGAKVAYAAPKWNVDAFVMAAGRVKTGVFDNATISRKSSLWGVYSTHTADKMLNIDLYYMGIHRDEARFDDGVATESRHTVGTRLWANGNELLYNFEIGYQLGKFGAADIRAWGGSMDITYRFTNLNGVPTIKLRSDFISGDDTKDDGKLGTFNALYPNGGYFGMNPQAGPANLLSIHPNLSWSPVGHVLLSFETVFSWRQSLHDGIYLPDGTLRLASSNSDSHYIGTAYITTVSWQISKFLNYNAGLQYFNTGDFINDVIPQHKDGVFISSLLGFKF</sequence>
<feature type="domain" description="Alginate export" evidence="1">
    <location>
        <begin position="58"/>
        <end position="441"/>
    </location>
</feature>
<dbReference type="RefSeq" id="WP_130856588.1">
    <property type="nucleotide sequence ID" value="NZ_JBHLWO010000002.1"/>
</dbReference>
<name>A0ABV6HPK9_9SPHI</name>
<evidence type="ECO:0000313" key="2">
    <source>
        <dbReference type="EMBL" id="MFC0320805.1"/>
    </source>
</evidence>
<evidence type="ECO:0000313" key="3">
    <source>
        <dbReference type="Proteomes" id="UP001589774"/>
    </source>
</evidence>
<evidence type="ECO:0000259" key="1">
    <source>
        <dbReference type="Pfam" id="PF13372"/>
    </source>
</evidence>
<proteinExistence type="predicted"/>
<dbReference type="Gene3D" id="2.40.160.100">
    <property type="match status" value="1"/>
</dbReference>
<dbReference type="InterPro" id="IPR025388">
    <property type="entry name" value="Alginate_export_dom"/>
</dbReference>
<protein>
    <submittedName>
        <fullName evidence="2">Alginate export family protein</fullName>
    </submittedName>
</protein>
<reference evidence="2 3" key="1">
    <citation type="submission" date="2024-09" db="EMBL/GenBank/DDBJ databases">
        <authorList>
            <person name="Sun Q."/>
            <person name="Mori K."/>
        </authorList>
    </citation>
    <scope>NUCLEOTIDE SEQUENCE [LARGE SCALE GENOMIC DNA]</scope>
    <source>
        <strain evidence="2 3">CCM 7765</strain>
    </source>
</reference>
<dbReference type="InterPro" id="IPR053728">
    <property type="entry name" value="Alginate_Permeability_Chnl"/>
</dbReference>
<dbReference type="Proteomes" id="UP001589774">
    <property type="component" value="Unassembled WGS sequence"/>
</dbReference>
<dbReference type="EMBL" id="JBHLWO010000002">
    <property type="protein sequence ID" value="MFC0320805.1"/>
    <property type="molecule type" value="Genomic_DNA"/>
</dbReference>
<organism evidence="2 3">
    <name type="scientific">Olivibacter oleidegradans</name>
    <dbReference type="NCBI Taxonomy" id="760123"/>
    <lineage>
        <taxon>Bacteria</taxon>
        <taxon>Pseudomonadati</taxon>
        <taxon>Bacteroidota</taxon>
        <taxon>Sphingobacteriia</taxon>
        <taxon>Sphingobacteriales</taxon>
        <taxon>Sphingobacteriaceae</taxon>
        <taxon>Olivibacter</taxon>
    </lineage>
</organism>